<name>A0A4R5F1T0_9FLAO</name>
<dbReference type="RefSeq" id="WP_131917510.1">
    <property type="nucleotide sequence ID" value="NZ_SMLG01000028.1"/>
</dbReference>
<dbReference type="OrthoDB" id="9898644at2"/>
<protein>
    <submittedName>
        <fullName evidence="1">Uncharacterized protein</fullName>
    </submittedName>
</protein>
<dbReference type="EMBL" id="SMLG01000028">
    <property type="protein sequence ID" value="TDE41488.1"/>
    <property type="molecule type" value="Genomic_DNA"/>
</dbReference>
<organism evidence="1 2">
    <name type="scientific">Flavobacterium rhamnosiphilum</name>
    <dbReference type="NCBI Taxonomy" id="2541724"/>
    <lineage>
        <taxon>Bacteria</taxon>
        <taxon>Pseudomonadati</taxon>
        <taxon>Bacteroidota</taxon>
        <taxon>Flavobacteriia</taxon>
        <taxon>Flavobacteriales</taxon>
        <taxon>Flavobacteriaceae</taxon>
        <taxon>Flavobacterium</taxon>
    </lineage>
</organism>
<reference evidence="1 2" key="1">
    <citation type="submission" date="2019-03" db="EMBL/GenBank/DDBJ databases">
        <title>Novel species of Flavobacterium.</title>
        <authorList>
            <person name="Liu Q."/>
            <person name="Xin Y.-H."/>
        </authorList>
    </citation>
    <scope>NUCLEOTIDE SEQUENCE [LARGE SCALE GENOMIC DNA]</scope>
    <source>
        <strain evidence="1 2">LB3P52</strain>
    </source>
</reference>
<proteinExistence type="predicted"/>
<evidence type="ECO:0000313" key="2">
    <source>
        <dbReference type="Proteomes" id="UP000294814"/>
    </source>
</evidence>
<dbReference type="AlphaFoldDB" id="A0A4R5F1T0"/>
<keyword evidence="2" id="KW-1185">Reference proteome</keyword>
<dbReference type="Proteomes" id="UP000294814">
    <property type="component" value="Unassembled WGS sequence"/>
</dbReference>
<gene>
    <name evidence="1" type="ORF">E0I26_16345</name>
</gene>
<accession>A0A4R5F1T0</accession>
<sequence length="98" mass="11275">MKTEITFLLLTFFMLVSNKYSPFDAPKSWTDLVQAILLQSKKIMLFDLLINFLKKPSGSIDFIPLNVENRVKALRPSTPTTTLTCEFCYLQPSHFLTI</sequence>
<evidence type="ECO:0000313" key="1">
    <source>
        <dbReference type="EMBL" id="TDE41488.1"/>
    </source>
</evidence>
<comment type="caution">
    <text evidence="1">The sequence shown here is derived from an EMBL/GenBank/DDBJ whole genome shotgun (WGS) entry which is preliminary data.</text>
</comment>